<organism evidence="7 9">
    <name type="scientific">Saliniramus fredricksonii</name>
    <dbReference type="NCBI Taxonomy" id="1653334"/>
    <lineage>
        <taxon>Bacteria</taxon>
        <taxon>Pseudomonadati</taxon>
        <taxon>Pseudomonadota</taxon>
        <taxon>Alphaproteobacteria</taxon>
        <taxon>Hyphomicrobiales</taxon>
        <taxon>Salinarimonadaceae</taxon>
        <taxon>Saliniramus</taxon>
    </lineage>
</organism>
<proteinExistence type="predicted"/>
<evidence type="ECO:0000256" key="1">
    <source>
        <dbReference type="ARBA" id="ARBA00001420"/>
    </source>
</evidence>
<protein>
    <recommendedName>
        <fullName evidence="2">peptidoglycan lytic exotransglycosylase</fullName>
        <ecNumber evidence="2">4.2.2.n1</ecNumber>
    </recommendedName>
    <alternativeName>
        <fullName evidence="5">Murein hydrolase A</fullName>
    </alternativeName>
</protein>
<dbReference type="GO" id="GO:0019867">
    <property type="term" value="C:outer membrane"/>
    <property type="evidence" value="ECO:0007669"/>
    <property type="project" value="InterPro"/>
</dbReference>
<dbReference type="PATRIC" id="fig|1653334.4.peg.2155"/>
<dbReference type="RefSeq" id="WP_165603981.1">
    <property type="nucleotide sequence ID" value="NZ_FMBM01000002.1"/>
</dbReference>
<sequence length="387" mass="41485">MAAVFLAGTAAPVSLDAVARERAQLVPLDFAALPGWAEDDHDAAFAAFMRSCEGPAREAPDSPVTLRPGIALSEDLAEICARARLWQGGARAFFEAHFMPHHVIPNEGRSFLTGYYEPEYEGARQPGPDFSAALRPRPSDLVTRNAENPLPGIDENLAAARRLPDGSHVPYPDRGAIMDGAIDDLAPPIVYLRHPAQAFIIHVQGSARIRLDDGGVMRVGYAGRNGHPFTAIGRLLVERGAIALEEMSLARLLGWLEDPANAAQADALMRENRSYIFFAENRALAAEDGPIGGAGVALTPHRSLAVDRTIWPYGLPVWLSGTLPDADNREARLAQLMIAQDTGSAITGVARGDYFTGSGNEAGRQAGYIRHHPDFIVLLPRATGGGP</sequence>
<keyword evidence="10" id="KW-1185">Reference proteome</keyword>
<evidence type="ECO:0000313" key="9">
    <source>
        <dbReference type="Proteomes" id="UP000050497"/>
    </source>
</evidence>
<dbReference type="Pfam" id="PF03562">
    <property type="entry name" value="MltA"/>
    <property type="match status" value="1"/>
</dbReference>
<evidence type="ECO:0000256" key="5">
    <source>
        <dbReference type="ARBA" id="ARBA00030918"/>
    </source>
</evidence>
<evidence type="ECO:0000313" key="8">
    <source>
        <dbReference type="EMBL" id="SCC80333.1"/>
    </source>
</evidence>
<dbReference type="Proteomes" id="UP000050497">
    <property type="component" value="Unassembled WGS sequence"/>
</dbReference>
<dbReference type="PANTHER" id="PTHR30124:SF0">
    <property type="entry name" value="MEMBRANE-BOUND LYTIC MUREIN TRANSGLYCOSYLASE A"/>
    <property type="match status" value="1"/>
</dbReference>
<name>A0A0P8A934_9HYPH</name>
<evidence type="ECO:0000256" key="4">
    <source>
        <dbReference type="ARBA" id="ARBA00023316"/>
    </source>
</evidence>
<dbReference type="InterPro" id="IPR036908">
    <property type="entry name" value="RlpA-like_sf"/>
</dbReference>
<evidence type="ECO:0000256" key="3">
    <source>
        <dbReference type="ARBA" id="ARBA00023239"/>
    </source>
</evidence>
<dbReference type="GO" id="GO:0004553">
    <property type="term" value="F:hydrolase activity, hydrolyzing O-glycosyl compounds"/>
    <property type="evidence" value="ECO:0007669"/>
    <property type="project" value="InterPro"/>
</dbReference>
<dbReference type="InterPro" id="IPR005300">
    <property type="entry name" value="MltA_B"/>
</dbReference>
<evidence type="ECO:0000256" key="2">
    <source>
        <dbReference type="ARBA" id="ARBA00012587"/>
    </source>
</evidence>
<dbReference type="STRING" id="1653334.GA0071312_1432"/>
<dbReference type="Gene3D" id="2.40.40.10">
    <property type="entry name" value="RlpA-like domain"/>
    <property type="match status" value="1"/>
</dbReference>
<dbReference type="CDD" id="cd14485">
    <property type="entry name" value="mltA_like_LT_A"/>
    <property type="match status" value="1"/>
</dbReference>
<dbReference type="GO" id="GO:0009253">
    <property type="term" value="P:peptidoglycan catabolic process"/>
    <property type="evidence" value="ECO:0007669"/>
    <property type="project" value="TreeGrafter"/>
</dbReference>
<reference evidence="8 10" key="2">
    <citation type="submission" date="2016-08" db="EMBL/GenBank/DDBJ databases">
        <authorList>
            <person name="Varghese N."/>
            <person name="Submissions Spin"/>
        </authorList>
    </citation>
    <scope>NUCLEOTIDE SEQUENCE [LARGE SCALE GENOMIC DNA]</scope>
    <source>
        <strain evidence="8 10">HL-109</strain>
    </source>
</reference>
<reference evidence="7 9" key="1">
    <citation type="submission" date="2015-09" db="EMBL/GenBank/DDBJ databases">
        <title>Identification and resolution of microdiversity through metagenomic sequencing of parallel consortia.</title>
        <authorList>
            <person name="Nelson W.C."/>
            <person name="Romine M.F."/>
            <person name="Lindemann S.R."/>
        </authorList>
    </citation>
    <scope>NUCLEOTIDE SEQUENCE [LARGE SCALE GENOMIC DNA]</scope>
    <source>
        <strain evidence="7">HL-109</strain>
    </source>
</reference>
<dbReference type="GO" id="GO:0071555">
    <property type="term" value="P:cell wall organization"/>
    <property type="evidence" value="ECO:0007669"/>
    <property type="project" value="UniProtKB-KW"/>
</dbReference>
<dbReference type="Pfam" id="PF06725">
    <property type="entry name" value="3D"/>
    <property type="match status" value="1"/>
</dbReference>
<dbReference type="EC" id="4.2.2.n1" evidence="2"/>
<dbReference type="PIRSF" id="PIRSF019422">
    <property type="entry name" value="MltA"/>
    <property type="match status" value="1"/>
</dbReference>
<keyword evidence="3" id="KW-0456">Lyase</keyword>
<dbReference type="GO" id="GO:0008933">
    <property type="term" value="F:peptidoglycan lytic transglycosylase activity"/>
    <property type="evidence" value="ECO:0007669"/>
    <property type="project" value="TreeGrafter"/>
</dbReference>
<dbReference type="SUPFAM" id="SSF50685">
    <property type="entry name" value="Barwin-like endoglucanases"/>
    <property type="match status" value="1"/>
</dbReference>
<dbReference type="Gene3D" id="2.40.240.50">
    <property type="entry name" value="Barwin-like endoglucanases"/>
    <property type="match status" value="1"/>
</dbReference>
<dbReference type="PANTHER" id="PTHR30124">
    <property type="entry name" value="MEMBRANE-BOUND LYTIC MUREIN TRANSGLYCOSYLASE A"/>
    <property type="match status" value="1"/>
</dbReference>
<dbReference type="Proteomes" id="UP000182800">
    <property type="component" value="Unassembled WGS sequence"/>
</dbReference>
<accession>A0A0P8A934</accession>
<dbReference type="EMBL" id="FMBM01000002">
    <property type="protein sequence ID" value="SCC80333.1"/>
    <property type="molecule type" value="Genomic_DNA"/>
</dbReference>
<gene>
    <name evidence="7" type="primary">mltA</name>
    <name evidence="8" type="ORF">GA0071312_1432</name>
    <name evidence="7" type="ORF">HLUCCO17_05445</name>
</gene>
<keyword evidence="4" id="KW-0961">Cell wall biogenesis/degradation</keyword>
<feature type="domain" description="Lytic transglycosylase MltA" evidence="6">
    <location>
        <begin position="119"/>
        <end position="279"/>
    </location>
</feature>
<dbReference type="GO" id="GO:0009254">
    <property type="term" value="P:peptidoglycan turnover"/>
    <property type="evidence" value="ECO:0007669"/>
    <property type="project" value="InterPro"/>
</dbReference>
<dbReference type="InterPro" id="IPR010611">
    <property type="entry name" value="3D_dom"/>
</dbReference>
<evidence type="ECO:0000259" key="6">
    <source>
        <dbReference type="SMART" id="SM00925"/>
    </source>
</evidence>
<comment type="caution">
    <text evidence="7">The sequence shown here is derived from an EMBL/GenBank/DDBJ whole genome shotgun (WGS) entry which is preliminary data.</text>
</comment>
<dbReference type="InterPro" id="IPR026044">
    <property type="entry name" value="MltA"/>
</dbReference>
<dbReference type="EMBL" id="LJSX01000006">
    <property type="protein sequence ID" value="KPQ11630.1"/>
    <property type="molecule type" value="Genomic_DNA"/>
</dbReference>
<dbReference type="AlphaFoldDB" id="A0A0P8A934"/>
<dbReference type="SMART" id="SM00925">
    <property type="entry name" value="MltA"/>
    <property type="match status" value="1"/>
</dbReference>
<comment type="catalytic activity">
    <reaction evidence="1">
        <text>Exolytic cleavage of the (1-&gt;4)-beta-glycosidic linkage between N-acetylmuramic acid (MurNAc) and N-acetylglucosamine (GlcNAc) residues in peptidoglycan, from either the reducing or the non-reducing ends of the peptidoglycan chains, with concomitant formation of a 1,6-anhydrobond in the MurNAc residue.</text>
        <dbReference type="EC" id="4.2.2.n1"/>
    </reaction>
</comment>
<evidence type="ECO:0000313" key="10">
    <source>
        <dbReference type="Proteomes" id="UP000182800"/>
    </source>
</evidence>
<dbReference type="CDD" id="cd14668">
    <property type="entry name" value="mlta_B"/>
    <property type="match status" value="1"/>
</dbReference>
<evidence type="ECO:0000313" key="7">
    <source>
        <dbReference type="EMBL" id="KPQ11630.1"/>
    </source>
</evidence>